<keyword evidence="4 7" id="KW-0106">Calcium</keyword>
<comment type="subcellular location">
    <subcellularLocation>
        <location evidence="1">Membrane</location>
    </subcellularLocation>
</comment>
<comment type="caution">
    <text evidence="9">The sequence shown here is derived from an EMBL/GenBank/DDBJ whole genome shotgun (WGS) entry which is preliminary data.</text>
</comment>
<dbReference type="Proteomes" id="UP001174909">
    <property type="component" value="Unassembled WGS sequence"/>
</dbReference>
<accession>A0AA35SC40</accession>
<proteinExistence type="predicted"/>
<dbReference type="FunFam" id="2.60.40.60:FF:000092">
    <property type="entry name" value="Protocadherin 8"/>
    <property type="match status" value="1"/>
</dbReference>
<dbReference type="Gene3D" id="2.60.40.60">
    <property type="entry name" value="Cadherins"/>
    <property type="match status" value="2"/>
</dbReference>
<evidence type="ECO:0000256" key="1">
    <source>
        <dbReference type="ARBA" id="ARBA00004370"/>
    </source>
</evidence>
<evidence type="ECO:0000313" key="10">
    <source>
        <dbReference type="Proteomes" id="UP001174909"/>
    </source>
</evidence>
<dbReference type="PANTHER" id="PTHR24026:SF126">
    <property type="entry name" value="PROTOCADHERIN FAT 4"/>
    <property type="match status" value="1"/>
</dbReference>
<keyword evidence="10" id="KW-1185">Reference proteome</keyword>
<dbReference type="Pfam" id="PF00028">
    <property type="entry name" value="Cadherin"/>
    <property type="match status" value="2"/>
</dbReference>
<dbReference type="PANTHER" id="PTHR24026">
    <property type="entry name" value="FAT ATYPICAL CADHERIN-RELATED"/>
    <property type="match status" value="1"/>
</dbReference>
<dbReference type="PROSITE" id="PS50268">
    <property type="entry name" value="CADHERIN_2"/>
    <property type="match status" value="2"/>
</dbReference>
<evidence type="ECO:0000256" key="2">
    <source>
        <dbReference type="ARBA" id="ARBA00022692"/>
    </source>
</evidence>
<dbReference type="CDD" id="cd11304">
    <property type="entry name" value="Cadherin_repeat"/>
    <property type="match status" value="2"/>
</dbReference>
<dbReference type="InterPro" id="IPR015919">
    <property type="entry name" value="Cadherin-like_sf"/>
</dbReference>
<dbReference type="GO" id="GO:0005509">
    <property type="term" value="F:calcium ion binding"/>
    <property type="evidence" value="ECO:0007669"/>
    <property type="project" value="UniProtKB-UniRule"/>
</dbReference>
<evidence type="ECO:0000256" key="7">
    <source>
        <dbReference type="PROSITE-ProRule" id="PRU00043"/>
    </source>
</evidence>
<keyword evidence="2" id="KW-0812">Transmembrane</keyword>
<evidence type="ECO:0000256" key="5">
    <source>
        <dbReference type="ARBA" id="ARBA00022989"/>
    </source>
</evidence>
<dbReference type="PRINTS" id="PR00205">
    <property type="entry name" value="CADHERIN"/>
</dbReference>
<gene>
    <name evidence="9" type="ORF">GBAR_LOCUS15439</name>
</gene>
<evidence type="ECO:0000256" key="3">
    <source>
        <dbReference type="ARBA" id="ARBA00022737"/>
    </source>
</evidence>
<organism evidence="9 10">
    <name type="scientific">Geodia barretti</name>
    <name type="common">Barrett's horny sponge</name>
    <dbReference type="NCBI Taxonomy" id="519541"/>
    <lineage>
        <taxon>Eukaryota</taxon>
        <taxon>Metazoa</taxon>
        <taxon>Porifera</taxon>
        <taxon>Demospongiae</taxon>
        <taxon>Heteroscleromorpha</taxon>
        <taxon>Tetractinellida</taxon>
        <taxon>Astrophorina</taxon>
        <taxon>Geodiidae</taxon>
        <taxon>Geodia</taxon>
    </lineage>
</organism>
<reference evidence="9" key="1">
    <citation type="submission" date="2023-03" db="EMBL/GenBank/DDBJ databases">
        <authorList>
            <person name="Steffen K."/>
            <person name="Cardenas P."/>
        </authorList>
    </citation>
    <scope>NUCLEOTIDE SEQUENCE</scope>
</reference>
<dbReference type="SMART" id="SM00112">
    <property type="entry name" value="CA"/>
    <property type="match status" value="1"/>
</dbReference>
<dbReference type="InterPro" id="IPR020894">
    <property type="entry name" value="Cadherin_CS"/>
</dbReference>
<feature type="domain" description="Cadherin" evidence="8">
    <location>
        <begin position="80"/>
        <end position="154"/>
    </location>
</feature>
<sequence>MDGDKAQNAEVRYEILSESSGFAVHPETGEVVTLGGYDRETRDRYDVIVLAIDGGDPPLNSSTVVRVTVTDENDNAPQFDQSEYSVSFPENEPPFSSVFLLHASDNDAGPNAELTYSIDSSLPQDHFLINSTSGLLQTAIPLDREEISIIRRYYC</sequence>
<evidence type="ECO:0000256" key="4">
    <source>
        <dbReference type="ARBA" id="ARBA00022837"/>
    </source>
</evidence>
<dbReference type="InterPro" id="IPR002126">
    <property type="entry name" value="Cadherin-like_dom"/>
</dbReference>
<evidence type="ECO:0000313" key="9">
    <source>
        <dbReference type="EMBL" id="CAI8026954.1"/>
    </source>
</evidence>
<keyword evidence="5" id="KW-1133">Transmembrane helix</keyword>
<dbReference type="GO" id="GO:0007156">
    <property type="term" value="P:homophilic cell adhesion via plasma membrane adhesion molecules"/>
    <property type="evidence" value="ECO:0007669"/>
    <property type="project" value="InterPro"/>
</dbReference>
<keyword evidence="6" id="KW-0472">Membrane</keyword>
<evidence type="ECO:0000259" key="8">
    <source>
        <dbReference type="PROSITE" id="PS50268"/>
    </source>
</evidence>
<feature type="domain" description="Cadherin" evidence="8">
    <location>
        <begin position="2"/>
        <end position="79"/>
    </location>
</feature>
<dbReference type="SUPFAM" id="SSF49313">
    <property type="entry name" value="Cadherin-like"/>
    <property type="match status" value="2"/>
</dbReference>
<keyword evidence="3" id="KW-0677">Repeat</keyword>
<protein>
    <submittedName>
        <fullName evidence="9">Protein dachsous</fullName>
    </submittedName>
</protein>
<dbReference type="GO" id="GO:0005886">
    <property type="term" value="C:plasma membrane"/>
    <property type="evidence" value="ECO:0007669"/>
    <property type="project" value="UniProtKB-SubCell"/>
</dbReference>
<dbReference type="EMBL" id="CASHTH010002253">
    <property type="protein sequence ID" value="CAI8026954.1"/>
    <property type="molecule type" value="Genomic_DNA"/>
</dbReference>
<evidence type="ECO:0000256" key="6">
    <source>
        <dbReference type="ARBA" id="ARBA00023136"/>
    </source>
</evidence>
<name>A0AA35SC40_GEOBA</name>
<dbReference type="PROSITE" id="PS00232">
    <property type="entry name" value="CADHERIN_1"/>
    <property type="match status" value="1"/>
</dbReference>
<dbReference type="AlphaFoldDB" id="A0AA35SC40"/>